<keyword evidence="1" id="KW-0175">Coiled coil</keyword>
<sequence>MSKSEITNMISGLESQISSLNTKNKDIDNKIAKLNKVKRNLAHVSDHLSKSHSKFEKISNSKKEDFCGQQRDKVNQKISDVMSEINALKVDILEKAGAIEMKIVQLRAEQVWNNTIIGGILTDISSLKGSLALLKK</sequence>
<gene>
    <name evidence="2" type="ORF">LrDSM24759_03930</name>
</gene>
<dbReference type="AlphaFoldDB" id="A0A2Z6TRY1"/>
<proteinExistence type="predicted"/>
<reference evidence="3" key="1">
    <citation type="submission" date="2018-03" db="EMBL/GenBank/DDBJ databases">
        <title>New taxa in the Lactobacillus gasseri group.</title>
        <authorList>
            <person name="Tanizawa Y."/>
            <person name="Tohno M."/>
            <person name="Endo A."/>
            <person name="Arita M."/>
        </authorList>
    </citation>
    <scope>NUCLEOTIDE SEQUENCE [LARGE SCALE GENOMIC DNA]</scope>
    <source>
        <strain evidence="3">DSM 24759</strain>
    </source>
</reference>
<organism evidence="2 3">
    <name type="scientific">Lactobacillus rodentium</name>
    <dbReference type="NCBI Taxonomy" id="947835"/>
    <lineage>
        <taxon>Bacteria</taxon>
        <taxon>Bacillati</taxon>
        <taxon>Bacillota</taxon>
        <taxon>Bacilli</taxon>
        <taxon>Lactobacillales</taxon>
        <taxon>Lactobacillaceae</taxon>
        <taxon>Lactobacillus</taxon>
    </lineage>
</organism>
<protein>
    <submittedName>
        <fullName evidence="2">Uncharacterized protein</fullName>
    </submittedName>
</protein>
<dbReference type="Gene3D" id="1.10.287.510">
    <property type="entry name" value="Helix hairpin bin"/>
    <property type="match status" value="1"/>
</dbReference>
<evidence type="ECO:0000313" key="2">
    <source>
        <dbReference type="EMBL" id="GBG04479.1"/>
    </source>
</evidence>
<name>A0A2Z6TRY1_9LACO</name>
<accession>A0A2Z6TRY1</accession>
<keyword evidence="3" id="KW-1185">Reference proteome</keyword>
<dbReference type="EMBL" id="BFBY01000002">
    <property type="protein sequence ID" value="GBG04479.1"/>
    <property type="molecule type" value="Genomic_DNA"/>
</dbReference>
<feature type="coiled-coil region" evidence="1">
    <location>
        <begin position="10"/>
        <end position="40"/>
    </location>
</feature>
<dbReference type="Proteomes" id="UP000257317">
    <property type="component" value="Unassembled WGS sequence"/>
</dbReference>
<evidence type="ECO:0000313" key="3">
    <source>
        <dbReference type="Proteomes" id="UP000257317"/>
    </source>
</evidence>
<comment type="caution">
    <text evidence="2">The sequence shown here is derived from an EMBL/GenBank/DDBJ whole genome shotgun (WGS) entry which is preliminary data.</text>
</comment>
<dbReference type="RefSeq" id="WP_117117826.1">
    <property type="nucleotide sequence ID" value="NZ_BFBY01000002.1"/>
</dbReference>
<evidence type="ECO:0000256" key="1">
    <source>
        <dbReference type="SAM" id="Coils"/>
    </source>
</evidence>